<dbReference type="InterPro" id="IPR011989">
    <property type="entry name" value="ARM-like"/>
</dbReference>
<dbReference type="EMBL" id="JAGHQM010000332">
    <property type="protein sequence ID" value="KAH0562523.1"/>
    <property type="molecule type" value="Genomic_DNA"/>
</dbReference>
<dbReference type="Pfam" id="PF10363">
    <property type="entry name" value="RTP1_C1"/>
    <property type="match status" value="1"/>
</dbReference>
<evidence type="ECO:0000259" key="5">
    <source>
        <dbReference type="Pfam" id="PF23565"/>
    </source>
</evidence>
<organism evidence="6 7">
    <name type="scientific">Trichoglossum hirsutum</name>
    <dbReference type="NCBI Taxonomy" id="265104"/>
    <lineage>
        <taxon>Eukaryota</taxon>
        <taxon>Fungi</taxon>
        <taxon>Dikarya</taxon>
        <taxon>Ascomycota</taxon>
        <taxon>Pezizomycotina</taxon>
        <taxon>Geoglossomycetes</taxon>
        <taxon>Geoglossales</taxon>
        <taxon>Geoglossaceae</taxon>
        <taxon>Trichoglossum</taxon>
    </lineage>
</organism>
<proteinExistence type="inferred from homology"/>
<dbReference type="InterPro" id="IPR019414">
    <property type="entry name" value="Rtp1_C2"/>
</dbReference>
<feature type="domain" description="RNA polymerase II assembly factor Rtp1 C-terminal" evidence="4">
    <location>
        <begin position="557"/>
        <end position="663"/>
    </location>
</feature>
<evidence type="ECO:0008006" key="8">
    <source>
        <dbReference type="Google" id="ProtNLM"/>
    </source>
</evidence>
<protein>
    <recommendedName>
        <fullName evidence="8">Protein required for cell viability</fullName>
    </recommendedName>
</protein>
<dbReference type="Pfam" id="PF23565">
    <property type="entry name" value="ARM_TANGO6"/>
    <property type="match status" value="1"/>
</dbReference>
<dbReference type="AlphaFoldDB" id="A0A9P8LE48"/>
<evidence type="ECO:0000313" key="7">
    <source>
        <dbReference type="Proteomes" id="UP000750711"/>
    </source>
</evidence>
<dbReference type="Proteomes" id="UP000750711">
    <property type="component" value="Unassembled WGS sequence"/>
</dbReference>
<dbReference type="SUPFAM" id="SSF48371">
    <property type="entry name" value="ARM repeat"/>
    <property type="match status" value="1"/>
</dbReference>
<dbReference type="GO" id="GO:0009306">
    <property type="term" value="P:protein secretion"/>
    <property type="evidence" value="ECO:0007669"/>
    <property type="project" value="TreeGrafter"/>
</dbReference>
<sequence>MYGLFDLVSLEGIYPLLSPGVGIPLERRVKSVLPVGVIARQAPSSSTKDWSASLLQEVVDCLQGICLNRRIGLGPICQERVLVDLISACGELAFGPNVEDGVTTAKYNNIFRILVGDQLSAKEYFSQLAPQLFDLLDGQAGPEMAKAAAFIIAGILGQKAHGAPGKAGWNAFAEPLLVCIDPDPFVPDPAQEQCGSTLIPESDLKLALGRLTTLTTSHPNPGLSKRLIGRVLFPLWGLLCFAKKTKKTVWYEQTAAIIRLYLKLSADVNEIVKLAEEMLFDGRIARNNREGWAYGPGGEGGIEIRRRPKVNPQITNMIEQIGEIDTLVGEFLLILGSGVVDGSIGEVFLGISRRLLRQSRSPDSTLHRLVVGGDSDPRDSLQVLIDAKIAQGLLEKFRERLAEKPTQMFELINQLLEEFVERCKAQRRLLKELKEPSLTGIGHISQFPTTIGGAITEPTAEGESIDIVSTGLSLLTAILTSLNSDIGEQDKIILSSIQTSLEFISSPFEADIPIALSGTATNLLSLLSIHSSLLPPASLASSSSPNPLVEDKKTYALALSYLSETLVPVRAQGLHLLETLIQSRSPLLDVQATITLLLSLLQDEDEFIYLNAIKTLTTLADRHGNTITKALVERYVDRGEDLGLDQRLKLGEALLRIVQRTGAALIEETARVLGDGVVEVAGRRGRRLREMEERQRQARKEEARNKEAEEAWGGEVPQIGEDEETERLVNITKGWESESGEEDTRVRTSALSIYGTAVETNAAGLGSLSISTAIDLVVSILTIENQDERAILRRAAAMLILSVLKALDEAEENGRNLGFGFAGESLAEVITVLKYVQATDNDGLVREYAETIVRELGVWRAKSLLRAPTSVDVSSSLANLSRGQLVGLPLRNSEGGTRPSIEEIE</sequence>
<dbReference type="Gene3D" id="1.25.10.10">
    <property type="entry name" value="Leucine-rich Repeat Variant"/>
    <property type="match status" value="1"/>
</dbReference>
<comment type="caution">
    <text evidence="6">The sequence shown here is derived from an EMBL/GenBank/DDBJ whole genome shotgun (WGS) entry which is preliminary data.</text>
</comment>
<feature type="compositionally biased region" description="Basic and acidic residues" evidence="2">
    <location>
        <begin position="689"/>
        <end position="709"/>
    </location>
</feature>
<evidence type="ECO:0000256" key="2">
    <source>
        <dbReference type="SAM" id="MobiDB-lite"/>
    </source>
</evidence>
<dbReference type="InterPro" id="IPR019451">
    <property type="entry name" value="Rtp1_C1"/>
</dbReference>
<evidence type="ECO:0000256" key="1">
    <source>
        <dbReference type="ARBA" id="ARBA00005724"/>
    </source>
</evidence>
<keyword evidence="7" id="KW-1185">Reference proteome</keyword>
<accession>A0A9P8LE48</accession>
<dbReference type="InterPro" id="IPR016024">
    <property type="entry name" value="ARM-type_fold"/>
</dbReference>
<dbReference type="InterPro" id="IPR057407">
    <property type="entry name" value="HEAT_TANGO6"/>
</dbReference>
<dbReference type="InterPro" id="IPR039600">
    <property type="entry name" value="TANGO6/Rtp1"/>
</dbReference>
<comment type="similarity">
    <text evidence="1">Belongs to the Tango6 family.</text>
</comment>
<dbReference type="Pfam" id="PF10304">
    <property type="entry name" value="RTP1_C2"/>
    <property type="match status" value="1"/>
</dbReference>
<reference evidence="6" key="1">
    <citation type="submission" date="2021-03" db="EMBL/GenBank/DDBJ databases">
        <title>Comparative genomics and phylogenomic investigation of the class Geoglossomycetes provide insights into ecological specialization and systematics.</title>
        <authorList>
            <person name="Melie T."/>
            <person name="Pirro S."/>
            <person name="Miller A.N."/>
            <person name="Quandt A."/>
        </authorList>
    </citation>
    <scope>NUCLEOTIDE SEQUENCE</scope>
    <source>
        <strain evidence="6">CAQ_001_2017</strain>
    </source>
</reference>
<feature type="domain" description="TANGO6 HEAT repeat" evidence="5">
    <location>
        <begin position="103"/>
        <end position="320"/>
    </location>
</feature>
<name>A0A9P8LE48_9PEZI</name>
<evidence type="ECO:0000259" key="4">
    <source>
        <dbReference type="Pfam" id="PF10363"/>
    </source>
</evidence>
<dbReference type="PANTHER" id="PTHR20959">
    <property type="entry name" value="TRANSPORT AND GOLGI ORGANIZATION PROTEIN 6 FAMILY MEMBER"/>
    <property type="match status" value="1"/>
</dbReference>
<feature type="region of interest" description="Disordered" evidence="2">
    <location>
        <begin position="689"/>
        <end position="711"/>
    </location>
</feature>
<dbReference type="PANTHER" id="PTHR20959:SF1">
    <property type="entry name" value="TRANSPORT AND GOLGI ORGANIZATION PROTEIN 6 HOMOLOG"/>
    <property type="match status" value="1"/>
</dbReference>
<evidence type="ECO:0000313" key="6">
    <source>
        <dbReference type="EMBL" id="KAH0562523.1"/>
    </source>
</evidence>
<evidence type="ECO:0000259" key="3">
    <source>
        <dbReference type="Pfam" id="PF10304"/>
    </source>
</evidence>
<gene>
    <name evidence="6" type="ORF">GP486_002783</name>
</gene>
<feature type="domain" description="RNA polymerase II assembly factor Rtp1 C-terminal" evidence="3">
    <location>
        <begin position="827"/>
        <end position="856"/>
    </location>
</feature>